<proteinExistence type="predicted"/>
<comment type="caution">
    <text evidence="4">The sequence shown here is derived from an EMBL/GenBank/DDBJ whole genome shotgun (WGS) entry which is preliminary data.</text>
</comment>
<dbReference type="InterPro" id="IPR002789">
    <property type="entry name" value="HerA_central"/>
</dbReference>
<feature type="transmembrane region" description="Helical" evidence="1">
    <location>
        <begin position="7"/>
        <end position="31"/>
    </location>
</feature>
<dbReference type="CDD" id="cd01127">
    <property type="entry name" value="TrwB_TraG_TraD_VirD4"/>
    <property type="match status" value="1"/>
</dbReference>
<dbReference type="PANTHER" id="PTHR30121">
    <property type="entry name" value="UNCHARACTERIZED PROTEIN YJGR-RELATED"/>
    <property type="match status" value="1"/>
</dbReference>
<dbReference type="Proteomes" id="UP000177090">
    <property type="component" value="Unassembled WGS sequence"/>
</dbReference>
<feature type="domain" description="Helicase HerA central" evidence="2">
    <location>
        <begin position="387"/>
        <end position="450"/>
    </location>
</feature>
<dbReference type="SUPFAM" id="SSF52540">
    <property type="entry name" value="P-loop containing nucleoside triphosphate hydrolases"/>
    <property type="match status" value="1"/>
</dbReference>
<dbReference type="EMBL" id="MHTL01000013">
    <property type="protein sequence ID" value="OHA60458.1"/>
    <property type="molecule type" value="Genomic_DNA"/>
</dbReference>
<dbReference type="Pfam" id="PF01935">
    <property type="entry name" value="DUF87"/>
    <property type="match status" value="1"/>
</dbReference>
<evidence type="ECO:0000256" key="1">
    <source>
        <dbReference type="SAM" id="Phobius"/>
    </source>
</evidence>
<dbReference type="Pfam" id="PF26449">
    <property type="entry name" value="DUF8128"/>
    <property type="match status" value="1"/>
</dbReference>
<feature type="domain" description="DUF8128" evidence="3">
    <location>
        <begin position="57"/>
        <end position="348"/>
    </location>
</feature>
<evidence type="ECO:0008006" key="6">
    <source>
        <dbReference type="Google" id="ProtNLM"/>
    </source>
</evidence>
<sequence>MVLSASTLFIIGGGIAILALAVALVLLFGWLRGSRPTTLSYVLLSILVPRAGDTDAEQVIRDIALSEQLFSALSSIGKPVVFEVSVHSIGEEIHFYLSVPRESERFAGDQVRGLYPKAQVSRVKDYNVFNPHGVAIAGHLSLKEPFALPIRSYREASLDTFAPIVSTLSHLEAIGDGASLQFIFRPEEAAIKKRLLGAIGEVKKGVSLTDAIKGVGFGLKEIHAELTAKPKKAGQEAPQAPVDAEAVASLERKAASPLLSVVVRIITSSESEDRALDLFNAIAGSFSQFASPKRNGFVAVRPRDSQALLYRYAFREWNGRESMTLNAEELASIFHLPTAALDVPRLSWLSTRETAPPPALPDEGIAIGESIFRGDRRTVRLLPPDRLRHVYTIGQTGTGKSSLLFTMAAQDIERGGGLAVIDPHGDLVNDLLSVVPKERINDVIVFDPGDLTRPLGLNMLEHNSARPEEKSFIVSELQSIFNRLFTAETMGPMFEQYMRNALLLLMEDIEAEPATLIEVPRVFTDPEFRKRKLSRINNPVVIDFWEKEAVKTSGEQGLANMTPYITSKFNNFIANDYIRPIIGQPSSSFNFREVMDTKKILLVNLSKGTIGELNASLIGMMVTGRILLAALSRADKPQEERTDFHLYIDEFQNFSTDSIAVILSEARKYHLSLTLAHQFIAQLTENIKSAVFGNVGTLAIFRVGADDAKYLETAVSPNFTIHDLVGIENRNAVLKMLLRGEPVPAFNIHTLDVKRGSREITEKLKELSRLTYGRDRGELEADILKRLRM</sequence>
<keyword evidence="1" id="KW-0472">Membrane</keyword>
<evidence type="ECO:0000259" key="2">
    <source>
        <dbReference type="Pfam" id="PF01935"/>
    </source>
</evidence>
<dbReference type="InterPro" id="IPR058441">
    <property type="entry name" value="DUF8128"/>
</dbReference>
<name>A0A1G2QJ29_9BACT</name>
<dbReference type="PANTHER" id="PTHR30121:SF6">
    <property type="entry name" value="SLR6007 PROTEIN"/>
    <property type="match status" value="1"/>
</dbReference>
<dbReference type="InterPro" id="IPR051162">
    <property type="entry name" value="T4SS_component"/>
</dbReference>
<evidence type="ECO:0000313" key="4">
    <source>
        <dbReference type="EMBL" id="OHA60458.1"/>
    </source>
</evidence>
<accession>A0A1G2QJ29</accession>
<reference evidence="4 5" key="1">
    <citation type="journal article" date="2016" name="Nat. Commun.">
        <title>Thousands of microbial genomes shed light on interconnected biogeochemical processes in an aquifer system.</title>
        <authorList>
            <person name="Anantharaman K."/>
            <person name="Brown C.T."/>
            <person name="Hug L.A."/>
            <person name="Sharon I."/>
            <person name="Castelle C.J."/>
            <person name="Probst A.J."/>
            <person name="Thomas B.C."/>
            <person name="Singh A."/>
            <person name="Wilkins M.J."/>
            <person name="Karaoz U."/>
            <person name="Brodie E.L."/>
            <person name="Williams K.H."/>
            <person name="Hubbard S.S."/>
            <person name="Banfield J.F."/>
        </authorList>
    </citation>
    <scope>NUCLEOTIDE SEQUENCE [LARGE SCALE GENOMIC DNA]</scope>
</reference>
<keyword evidence="1" id="KW-0812">Transmembrane</keyword>
<organism evidence="4 5">
    <name type="scientific">Candidatus Vogelbacteria bacterium RIFOXYD1_FULL_51_18</name>
    <dbReference type="NCBI Taxonomy" id="1802440"/>
    <lineage>
        <taxon>Bacteria</taxon>
        <taxon>Candidatus Vogeliibacteriota</taxon>
    </lineage>
</organism>
<dbReference type="InterPro" id="IPR027417">
    <property type="entry name" value="P-loop_NTPase"/>
</dbReference>
<dbReference type="Gene3D" id="3.40.50.300">
    <property type="entry name" value="P-loop containing nucleotide triphosphate hydrolases"/>
    <property type="match status" value="2"/>
</dbReference>
<evidence type="ECO:0000259" key="3">
    <source>
        <dbReference type="Pfam" id="PF26449"/>
    </source>
</evidence>
<keyword evidence="1" id="KW-1133">Transmembrane helix</keyword>
<dbReference type="STRING" id="1802440.A2569_01325"/>
<gene>
    <name evidence="4" type="ORF">A2569_01325</name>
</gene>
<evidence type="ECO:0000313" key="5">
    <source>
        <dbReference type="Proteomes" id="UP000177090"/>
    </source>
</evidence>
<dbReference type="AlphaFoldDB" id="A0A1G2QJ29"/>
<protein>
    <recommendedName>
        <fullName evidence="6">Type IV secretion system coupling protein TraD DNA-binding domain-containing protein</fullName>
    </recommendedName>
</protein>